<organism evidence="2 3">
    <name type="scientific">Gordonia pseudamarae</name>
    <dbReference type="NCBI Taxonomy" id="2831662"/>
    <lineage>
        <taxon>Bacteria</taxon>
        <taxon>Bacillati</taxon>
        <taxon>Actinomycetota</taxon>
        <taxon>Actinomycetes</taxon>
        <taxon>Mycobacteriales</taxon>
        <taxon>Gordoniaceae</taxon>
        <taxon>Gordonia</taxon>
    </lineage>
</organism>
<name>A0ABX6IER5_9ACTN</name>
<accession>A0ABX6IER5</accession>
<feature type="compositionally biased region" description="Basic residues" evidence="1">
    <location>
        <begin position="205"/>
        <end position="216"/>
    </location>
</feature>
<evidence type="ECO:0000313" key="3">
    <source>
        <dbReference type="Proteomes" id="UP001059836"/>
    </source>
</evidence>
<gene>
    <name evidence="2" type="ORF">GII31_01755</name>
</gene>
<dbReference type="RefSeq" id="WP_213246242.1">
    <property type="nucleotide sequence ID" value="NZ_CP045806.1"/>
</dbReference>
<proteinExistence type="predicted"/>
<reference evidence="2" key="1">
    <citation type="journal article" date="2021" name="Nat. Microbiol.">
        <title>Cocultivation of an ultrasmall environmental parasitic bacterium with lytic ability against bacteria associated with wastewater foams.</title>
        <authorList>
            <person name="Batinovic S."/>
            <person name="Rose J.J.A."/>
            <person name="Ratcliffe J."/>
            <person name="Seviour R.J."/>
            <person name="Petrovski S."/>
        </authorList>
    </citation>
    <scope>NUCLEOTIDE SEQUENCE</scope>
    <source>
        <strain evidence="2">CON9</strain>
    </source>
</reference>
<keyword evidence="3" id="KW-1185">Reference proteome</keyword>
<evidence type="ECO:0000313" key="2">
    <source>
        <dbReference type="EMBL" id="QHN33816.1"/>
    </source>
</evidence>
<sequence>MTTLANPLYAVVGAGDLALAQFNEVVASLRERTEAAGEDAQARFEKAKTRFAELPDEVPAGLEELKGKFTADEVKGQVDAYVALATSVYNGLAERGVEALDRLRTQPLVAENIERAEKVYNDAVDLTEDALGVVSTQTRAVGERAAKLAGTVSGKTVDAAVAVEEAAEDVAERLEEAAVAIEDAGAKVKADADEVADEVAAAKTPAKKAPAKKAPVKKAGPAVK</sequence>
<dbReference type="EMBL" id="CP045809">
    <property type="protein sequence ID" value="QHN33816.1"/>
    <property type="molecule type" value="Genomic_DNA"/>
</dbReference>
<protein>
    <submittedName>
        <fullName evidence="2">Heparin-binding hemagglutinin</fullName>
    </submittedName>
</protein>
<evidence type="ECO:0000256" key="1">
    <source>
        <dbReference type="SAM" id="MobiDB-lite"/>
    </source>
</evidence>
<dbReference type="Proteomes" id="UP001059836">
    <property type="component" value="Chromosome"/>
</dbReference>
<feature type="region of interest" description="Disordered" evidence="1">
    <location>
        <begin position="201"/>
        <end position="224"/>
    </location>
</feature>